<dbReference type="AlphaFoldDB" id="A0A0A2VNT5"/>
<dbReference type="GO" id="GO:0018279">
    <property type="term" value="P:protein N-linked glycosylation via asparagine"/>
    <property type="evidence" value="ECO:0007669"/>
    <property type="project" value="UniProtKB-UniRule"/>
</dbReference>
<evidence type="ECO:0000313" key="13">
    <source>
        <dbReference type="Proteomes" id="UP000030106"/>
    </source>
</evidence>
<dbReference type="HOGENOM" id="CLU_031804_1_0_1"/>
<dbReference type="InterPro" id="IPR055457">
    <property type="entry name" value="OST48_N"/>
</dbReference>
<evidence type="ECO:0000256" key="9">
    <source>
        <dbReference type="SAM" id="MobiDB-lite"/>
    </source>
</evidence>
<comment type="caution">
    <text evidence="12">The sequence shown here is derived from an EMBL/GenBank/DDBJ whole genome shotgun (WGS) entry which is preliminary data.</text>
</comment>
<organism evidence="12 13">
    <name type="scientific">Beauveria bassiana D1-5</name>
    <dbReference type="NCBI Taxonomy" id="1245745"/>
    <lineage>
        <taxon>Eukaryota</taxon>
        <taxon>Fungi</taxon>
        <taxon>Dikarya</taxon>
        <taxon>Ascomycota</taxon>
        <taxon>Pezizomycotina</taxon>
        <taxon>Sordariomycetes</taxon>
        <taxon>Hypocreomycetidae</taxon>
        <taxon>Hypocreales</taxon>
        <taxon>Cordycipitaceae</taxon>
        <taxon>Beauveria</taxon>
    </lineage>
</organism>
<dbReference type="STRING" id="1245745.A0A0A2VNT5"/>
<evidence type="ECO:0000256" key="5">
    <source>
        <dbReference type="ARBA" id="ARBA00022824"/>
    </source>
</evidence>
<evidence type="ECO:0000256" key="6">
    <source>
        <dbReference type="ARBA" id="ARBA00022989"/>
    </source>
</evidence>
<keyword evidence="5 8" id="KW-0256">Endoplasmic reticulum</keyword>
<dbReference type="OrthoDB" id="29105at2759"/>
<sequence>MRLSWSAVISALAAATSALSTTGSRLLVVLDDVADKAAYGQFFGDLAARGFDINYETPRSDKLSLFDLGERRYDHLIFLPTKVKALGPNLTPNLLVDFVNAKGNIVVGLSSTTPTTSSIVSLLAELEISLPAERTGTVVDHFHYDALSAPETHDVLVLDTPTPNARAGLKPYFALPDAAIAVPHTAGHVLGNSHLLTPILRAPDTAYSYNPKEQATVVEPDELFAAGRQLALVSALQARNSARVVVLGAEMLQDKWFDAKVAKVDGSPTKTQNKEFARRLSGWAFQEIGVLRINDVEHRLVGSDEPNPSLYRIKNDVTYRISLSEYNWDKWVPFSLPEQDALQLEFSMLSPFHRLNLAPVGKTADAATYGVRFTTPDQHGIFNLLVNYKRPFLTNIEEKRTVSVRHMAHDEWPRSYVISGAWPWISGIAATVVGFVAFSALWMYSKPTDAKKKKTQTPAPACSEAKPGLLGQRAESKQVTGAKGKHRKDVQAKNVTEKAISGKTYCEQTGRVQELQRQNQKKSKRGCNQEGTVAPFGHTSRRSPSAQGLTMQFSIRPVSPHQQANPHTNYGLSHSPNGPFILPPLLLAPFMLLSRAHCRCCG</sequence>
<dbReference type="UniPathway" id="UPA00378"/>
<keyword evidence="8" id="KW-0732">Signal</keyword>
<feature type="transmembrane region" description="Helical" evidence="8">
    <location>
        <begin position="421"/>
        <end position="444"/>
    </location>
</feature>
<dbReference type="PANTHER" id="PTHR10830:SF0">
    <property type="entry name" value="DOLICHYL-DIPHOSPHOOLIGOSACCHARIDE--PROTEIN GLYCOSYLTRANSFERASE 48 KDA SUBUNIT"/>
    <property type="match status" value="1"/>
</dbReference>
<dbReference type="InterPro" id="IPR055459">
    <property type="entry name" value="OST48_MD"/>
</dbReference>
<reference evidence="12 13" key="1">
    <citation type="submission" date="2012-10" db="EMBL/GenBank/DDBJ databases">
        <title>Genome sequencing and analysis of entomopathogenic fungi Beauveria bassiana D1-5.</title>
        <authorList>
            <person name="Li Q."/>
            <person name="Wang L."/>
            <person name="Zhang Z."/>
            <person name="Wang Q."/>
            <person name="Ren J."/>
            <person name="Wang M."/>
            <person name="Xu W."/>
            <person name="Wang J."/>
            <person name="Lu Y."/>
            <person name="Du Q."/>
            <person name="Sun Z."/>
        </authorList>
    </citation>
    <scope>NUCLEOTIDE SEQUENCE [LARGE SCALE GENOMIC DNA]</scope>
    <source>
        <strain evidence="12 13">D1-5</strain>
    </source>
</reference>
<dbReference type="Proteomes" id="UP000030106">
    <property type="component" value="Unassembled WGS sequence"/>
</dbReference>
<accession>A0A0A2VNT5</accession>
<dbReference type="InterPro" id="IPR005013">
    <property type="entry name" value="DDOST_48_kDa_subunit"/>
</dbReference>
<keyword evidence="12" id="KW-0808">Transferase</keyword>
<dbReference type="eggNOG" id="KOG2754">
    <property type="taxonomic scope" value="Eukaryota"/>
</dbReference>
<evidence type="ECO:0000256" key="3">
    <source>
        <dbReference type="ARBA" id="ARBA00008743"/>
    </source>
</evidence>
<evidence type="ECO:0000256" key="1">
    <source>
        <dbReference type="ARBA" id="ARBA00004479"/>
    </source>
</evidence>
<evidence type="ECO:0000256" key="2">
    <source>
        <dbReference type="ARBA" id="ARBA00004922"/>
    </source>
</evidence>
<keyword evidence="7 8" id="KW-0472">Membrane</keyword>
<evidence type="ECO:0000259" key="11">
    <source>
        <dbReference type="Pfam" id="PF23358"/>
    </source>
</evidence>
<feature type="region of interest" description="Disordered" evidence="9">
    <location>
        <begin position="471"/>
        <end position="492"/>
    </location>
</feature>
<feature type="domain" description="OST48 N-terminal" evidence="10">
    <location>
        <begin position="25"/>
        <end position="284"/>
    </location>
</feature>
<keyword evidence="6 8" id="KW-1133">Transmembrane helix</keyword>
<gene>
    <name evidence="12" type="ORF">BBAD15_g5413</name>
</gene>
<feature type="domain" description="OST48 middle" evidence="11">
    <location>
        <begin position="304"/>
        <end position="446"/>
    </location>
</feature>
<comment type="subcellular location">
    <subcellularLocation>
        <location evidence="8">Endoplasmic reticulum membrane</location>
        <topology evidence="8">Single-pass type I membrane protein</topology>
    </subcellularLocation>
    <subcellularLocation>
        <location evidence="1">Membrane</location>
        <topology evidence="1">Single-pass type I membrane protein</topology>
    </subcellularLocation>
</comment>
<evidence type="ECO:0000256" key="4">
    <source>
        <dbReference type="ARBA" id="ARBA00022692"/>
    </source>
</evidence>
<comment type="similarity">
    <text evidence="3 8">Belongs to the DDOST 48 kDa subunit family.</text>
</comment>
<evidence type="ECO:0000259" key="10">
    <source>
        <dbReference type="Pfam" id="PF03345"/>
    </source>
</evidence>
<comment type="function">
    <text evidence="8">Subunit of the oligosaccharyl transferase (OST) complex that catalyzes the initial transfer of a defined glycan (Glc(3)Man(9)GlcNAc(2) in eukaryotes) from the lipid carrier dolichol-pyrophosphate to an asparagine residue within an Asn-X-Ser/Thr consensus motif in nascent polypeptide chains, the first step in protein N-glycosylation. N-glycosylation occurs cotranslationally and the complex associates with the Sec61 complex at the channel-forming translocon complex that mediates protein translocation across the endoplasmic reticulum (ER).</text>
</comment>
<dbReference type="GO" id="GO:0008250">
    <property type="term" value="C:oligosaccharyltransferase complex"/>
    <property type="evidence" value="ECO:0007669"/>
    <property type="project" value="TreeGrafter"/>
</dbReference>
<evidence type="ECO:0000256" key="7">
    <source>
        <dbReference type="ARBA" id="ARBA00023136"/>
    </source>
</evidence>
<proteinExistence type="inferred from homology"/>
<evidence type="ECO:0000256" key="8">
    <source>
        <dbReference type="RuleBase" id="RU361142"/>
    </source>
</evidence>
<protein>
    <recommendedName>
        <fullName evidence="8">Dolichyl-diphosphooligosaccharide--protein glycosyltransferase subunit WBP1</fullName>
        <shortName evidence="8">Oligosaccharyl transferase subunit WBP1</shortName>
    </recommendedName>
</protein>
<dbReference type="PANTHER" id="PTHR10830">
    <property type="entry name" value="DOLICHYL-DIPHOSPHOOLIGOSACCHARIDE--PROTEIN GLYCOSYLTRANSFERASE 48 KDA SUBUNIT"/>
    <property type="match status" value="1"/>
</dbReference>
<feature type="signal peptide" evidence="8">
    <location>
        <begin position="1"/>
        <end position="18"/>
    </location>
</feature>
<feature type="region of interest" description="Disordered" evidence="9">
    <location>
        <begin position="517"/>
        <end position="544"/>
    </location>
</feature>
<dbReference type="GO" id="GO:0016740">
    <property type="term" value="F:transferase activity"/>
    <property type="evidence" value="ECO:0007669"/>
    <property type="project" value="UniProtKB-KW"/>
</dbReference>
<name>A0A0A2VNT5_BEABA</name>
<dbReference type="EMBL" id="ANFO01000481">
    <property type="protein sequence ID" value="KGQ09253.1"/>
    <property type="molecule type" value="Genomic_DNA"/>
</dbReference>
<comment type="pathway">
    <text evidence="2 8">Protein modification; protein glycosylation.</text>
</comment>
<keyword evidence="4 8" id="KW-0812">Transmembrane</keyword>
<dbReference type="Pfam" id="PF23358">
    <property type="entry name" value="OST48_MD"/>
    <property type="match status" value="1"/>
</dbReference>
<feature type="chain" id="PRO_5005108865" description="Dolichyl-diphosphooligosaccharide--protein glycosyltransferase subunit WBP1" evidence="8">
    <location>
        <begin position="19"/>
        <end position="602"/>
    </location>
</feature>
<comment type="subunit">
    <text evidence="8">Component of the oligosaccharyltransferase (OST) complex.</text>
</comment>
<evidence type="ECO:0000313" key="12">
    <source>
        <dbReference type="EMBL" id="KGQ09253.1"/>
    </source>
</evidence>
<dbReference type="Pfam" id="PF03345">
    <property type="entry name" value="OST48_N"/>
    <property type="match status" value="1"/>
</dbReference>